<feature type="transmembrane region" description="Helical" evidence="1">
    <location>
        <begin position="20"/>
        <end position="39"/>
    </location>
</feature>
<protein>
    <recommendedName>
        <fullName evidence="4">DUF4244 domain-containing protein</fullName>
    </recommendedName>
</protein>
<dbReference type="PATRIC" id="fig|883066.3.peg.1041"/>
<gene>
    <name evidence="2" type="ORF">HMPREF9233_00996</name>
</gene>
<evidence type="ECO:0008006" key="4">
    <source>
        <dbReference type="Google" id="ProtNLM"/>
    </source>
</evidence>
<dbReference type="EMBL" id="AGWL01000005">
    <property type="protein sequence ID" value="EKU95235.1"/>
    <property type="molecule type" value="Genomic_DNA"/>
</dbReference>
<name>K9F178_9ACTO</name>
<dbReference type="eggNOG" id="ENOG5031IFZ">
    <property type="taxonomic scope" value="Bacteria"/>
</dbReference>
<dbReference type="AlphaFoldDB" id="K9F178"/>
<dbReference type="InterPro" id="IPR025338">
    <property type="entry name" value="DUF4244"/>
</dbReference>
<dbReference type="HOGENOM" id="CLU_157938_4_0_11"/>
<dbReference type="RefSeq" id="WP_007001202.1">
    <property type="nucleotide sequence ID" value="NZ_JH992955.1"/>
</dbReference>
<accession>K9F178</accession>
<dbReference type="STRING" id="202789.GCA_001457435_01124"/>
<dbReference type="Pfam" id="PF14029">
    <property type="entry name" value="DUF4244"/>
    <property type="match status" value="1"/>
</dbReference>
<evidence type="ECO:0000313" key="3">
    <source>
        <dbReference type="Proteomes" id="UP000009888"/>
    </source>
</evidence>
<reference evidence="2 3" key="1">
    <citation type="submission" date="2012-09" db="EMBL/GenBank/DDBJ databases">
        <title>The Genome Sequence of Actinobaculum massiliae ACS-171-V-COL2.</title>
        <authorList>
            <consortium name="The Broad Institute Genome Sequencing Platform"/>
            <person name="Earl A."/>
            <person name="Ward D."/>
            <person name="Feldgarden M."/>
            <person name="Gevers D."/>
            <person name="Saerens B."/>
            <person name="Vaneechoutte M."/>
            <person name="Walker B."/>
            <person name="Young S.K."/>
            <person name="Zeng Q."/>
            <person name="Gargeya S."/>
            <person name="Fitzgerald M."/>
            <person name="Haas B."/>
            <person name="Abouelleil A."/>
            <person name="Alvarado L."/>
            <person name="Arachchi H.M."/>
            <person name="Berlin A."/>
            <person name="Chapman S.B."/>
            <person name="Goldberg J."/>
            <person name="Griggs A."/>
            <person name="Gujja S."/>
            <person name="Hansen M."/>
            <person name="Howarth C."/>
            <person name="Imamovic A."/>
            <person name="Larimer J."/>
            <person name="McCowen C."/>
            <person name="Montmayeur A."/>
            <person name="Murphy C."/>
            <person name="Neiman D."/>
            <person name="Pearson M."/>
            <person name="Priest M."/>
            <person name="Roberts A."/>
            <person name="Saif S."/>
            <person name="Shea T."/>
            <person name="Sisk P."/>
            <person name="Sykes S."/>
            <person name="Wortman J."/>
            <person name="Nusbaum C."/>
            <person name="Birren B."/>
        </authorList>
    </citation>
    <scope>NUCLEOTIDE SEQUENCE [LARGE SCALE GENOMIC DNA]</scope>
    <source>
        <strain evidence="3">ACS-171-V-Col2</strain>
    </source>
</reference>
<evidence type="ECO:0000256" key="1">
    <source>
        <dbReference type="SAM" id="Phobius"/>
    </source>
</evidence>
<sequence length="59" mass="6583">MNKEFLTFGAQSSEEGMTTAEYAVGTVGATGIASILLWLSKQDWFKDLIADFFKSIFRL</sequence>
<keyword evidence="1" id="KW-0472">Membrane</keyword>
<organism evidence="2 3">
    <name type="scientific">Actinobaculum massiliense ACS-171-V-Col2</name>
    <dbReference type="NCBI Taxonomy" id="883066"/>
    <lineage>
        <taxon>Bacteria</taxon>
        <taxon>Bacillati</taxon>
        <taxon>Actinomycetota</taxon>
        <taxon>Actinomycetes</taxon>
        <taxon>Actinomycetales</taxon>
        <taxon>Actinomycetaceae</taxon>
        <taxon>Actinobaculum</taxon>
    </lineage>
</organism>
<proteinExistence type="predicted"/>
<keyword evidence="3" id="KW-1185">Reference proteome</keyword>
<keyword evidence="1" id="KW-0812">Transmembrane</keyword>
<comment type="caution">
    <text evidence="2">The sequence shown here is derived from an EMBL/GenBank/DDBJ whole genome shotgun (WGS) entry which is preliminary data.</text>
</comment>
<dbReference type="Proteomes" id="UP000009888">
    <property type="component" value="Unassembled WGS sequence"/>
</dbReference>
<keyword evidence="1" id="KW-1133">Transmembrane helix</keyword>
<evidence type="ECO:0000313" key="2">
    <source>
        <dbReference type="EMBL" id="EKU95235.1"/>
    </source>
</evidence>